<evidence type="ECO:0000256" key="1">
    <source>
        <dbReference type="ARBA" id="ARBA00022741"/>
    </source>
</evidence>
<dbReference type="InterPro" id="IPR025944">
    <property type="entry name" value="Sigma_54_int_dom_CS"/>
</dbReference>
<keyword evidence="1" id="KW-0547">Nucleotide-binding</keyword>
<evidence type="ECO:0000256" key="6">
    <source>
        <dbReference type="PROSITE-ProRule" id="PRU00169"/>
    </source>
</evidence>
<keyword evidence="10" id="KW-1185">Reference proteome</keyword>
<dbReference type="Gene3D" id="3.40.50.300">
    <property type="entry name" value="P-loop containing nucleotide triphosphate hydrolases"/>
    <property type="match status" value="1"/>
</dbReference>
<dbReference type="GO" id="GO:0005524">
    <property type="term" value="F:ATP binding"/>
    <property type="evidence" value="ECO:0007669"/>
    <property type="project" value="UniProtKB-KW"/>
</dbReference>
<dbReference type="InterPro" id="IPR025943">
    <property type="entry name" value="Sigma_54_int_dom_ATP-bd_2"/>
</dbReference>
<name>A0A0L8AN38_9BACT</name>
<dbReference type="RefSeq" id="WP_053222575.1">
    <property type="nucleotide sequence ID" value="NZ_JSVA01000006.1"/>
</dbReference>
<sequence>MKNKGRILIVDDDNYVMLSIRILLEQHYEDVRGINNPLQIETALAENNYDLVILDMNFKAGESSGNDGLHYLNQIKTISPETSIVLITAYGEINLAVEAIKLGAFDFITKPWQNEKLLSTISAAFQLNKSNQKVKELSSKQSVLNDMLDAPFTEIIGESEKIKQVFQQIEKVAHTDANILITGENGTGKELVARAIHRASNRYKSIFVNVDMGAITETLFESELFGHKKGAFTDAKTDRIGKFEAANEGTLFLDEIGNLILPLQAKMLRVIQDRQIVPVGSNDAKAIDVRLICATNANLPQMVSEGEFRQDLLFRINTIEIHLPALRERKEDIPVLAKHFIHLYKTKYGKKGLFVPDYVITKLEKYDWPGNIRELQHSIERAVIMSDGKQLHVQDFNLSSQNTSDNAQIESFNLEELEKWAIETCIKKHQGNISNAAVELGLSRGALYRRMEKYEL</sequence>
<dbReference type="GO" id="GO:0000160">
    <property type="term" value="P:phosphorelay signal transduction system"/>
    <property type="evidence" value="ECO:0007669"/>
    <property type="project" value="InterPro"/>
</dbReference>
<feature type="domain" description="Sigma-54 factor interaction" evidence="7">
    <location>
        <begin position="155"/>
        <end position="384"/>
    </location>
</feature>
<keyword evidence="4" id="KW-0238">DNA-binding</keyword>
<gene>
    <name evidence="9" type="ORF">OB69_04840</name>
</gene>
<dbReference type="InterPro" id="IPR002078">
    <property type="entry name" value="Sigma_54_int"/>
</dbReference>
<dbReference type="InterPro" id="IPR027417">
    <property type="entry name" value="P-loop_NTPase"/>
</dbReference>
<dbReference type="Pfam" id="PF02954">
    <property type="entry name" value="HTH_8"/>
    <property type="match status" value="1"/>
</dbReference>
<keyword evidence="5" id="KW-0804">Transcription</keyword>
<evidence type="ECO:0000259" key="8">
    <source>
        <dbReference type="PROSITE" id="PS50110"/>
    </source>
</evidence>
<dbReference type="OrthoDB" id="9782110at2"/>
<feature type="modified residue" description="4-aspartylphosphate" evidence="6">
    <location>
        <position position="55"/>
    </location>
</feature>
<dbReference type="InterPro" id="IPR002197">
    <property type="entry name" value="HTH_Fis"/>
</dbReference>
<dbReference type="EMBL" id="JSVA01000006">
    <property type="protein sequence ID" value="KOF03630.1"/>
    <property type="molecule type" value="Genomic_DNA"/>
</dbReference>
<dbReference type="SMART" id="SM00382">
    <property type="entry name" value="AAA"/>
    <property type="match status" value="1"/>
</dbReference>
<evidence type="ECO:0000313" key="9">
    <source>
        <dbReference type="EMBL" id="KOF03630.1"/>
    </source>
</evidence>
<evidence type="ECO:0000256" key="4">
    <source>
        <dbReference type="ARBA" id="ARBA00023125"/>
    </source>
</evidence>
<dbReference type="CDD" id="cd00009">
    <property type="entry name" value="AAA"/>
    <property type="match status" value="1"/>
</dbReference>
<keyword evidence="3" id="KW-0805">Transcription regulation</keyword>
<dbReference type="InterPro" id="IPR009057">
    <property type="entry name" value="Homeodomain-like_sf"/>
</dbReference>
<accession>A0A0L8AN38</accession>
<dbReference type="Gene3D" id="1.10.10.60">
    <property type="entry name" value="Homeodomain-like"/>
    <property type="match status" value="1"/>
</dbReference>
<dbReference type="GO" id="GO:0043565">
    <property type="term" value="F:sequence-specific DNA binding"/>
    <property type="evidence" value="ECO:0007669"/>
    <property type="project" value="InterPro"/>
</dbReference>
<protein>
    <submittedName>
        <fullName evidence="9">ATPase AAA</fullName>
    </submittedName>
</protein>
<dbReference type="PROSITE" id="PS50045">
    <property type="entry name" value="SIGMA54_INTERACT_4"/>
    <property type="match status" value="1"/>
</dbReference>
<dbReference type="Gene3D" id="1.10.8.60">
    <property type="match status" value="1"/>
</dbReference>
<comment type="caution">
    <text evidence="9">The sequence shown here is derived from an EMBL/GenBank/DDBJ whole genome shotgun (WGS) entry which is preliminary data.</text>
</comment>
<dbReference type="SUPFAM" id="SSF52172">
    <property type="entry name" value="CheY-like"/>
    <property type="match status" value="1"/>
</dbReference>
<keyword evidence="2" id="KW-0067">ATP-binding</keyword>
<dbReference type="GO" id="GO:0006355">
    <property type="term" value="P:regulation of DNA-templated transcription"/>
    <property type="evidence" value="ECO:0007669"/>
    <property type="project" value="InterPro"/>
</dbReference>
<dbReference type="AlphaFoldDB" id="A0A0L8AN38"/>
<evidence type="ECO:0000256" key="2">
    <source>
        <dbReference type="ARBA" id="ARBA00022840"/>
    </source>
</evidence>
<keyword evidence="6" id="KW-0597">Phosphoprotein</keyword>
<dbReference type="Gene3D" id="3.40.50.2300">
    <property type="match status" value="1"/>
</dbReference>
<dbReference type="PROSITE" id="PS00688">
    <property type="entry name" value="SIGMA54_INTERACT_3"/>
    <property type="match status" value="1"/>
</dbReference>
<evidence type="ECO:0000313" key="10">
    <source>
        <dbReference type="Proteomes" id="UP000036908"/>
    </source>
</evidence>
<dbReference type="PROSITE" id="PS50110">
    <property type="entry name" value="RESPONSE_REGULATORY"/>
    <property type="match status" value="1"/>
</dbReference>
<dbReference type="InterPro" id="IPR058031">
    <property type="entry name" value="AAA_lid_NorR"/>
</dbReference>
<dbReference type="InterPro" id="IPR011006">
    <property type="entry name" value="CheY-like_superfamily"/>
</dbReference>
<dbReference type="FunFam" id="3.40.50.300:FF:000006">
    <property type="entry name" value="DNA-binding transcriptional regulator NtrC"/>
    <property type="match status" value="1"/>
</dbReference>
<organism evidence="9 10">
    <name type="scientific">Roseivirga seohaensis subsp. aquiponti</name>
    <dbReference type="NCBI Taxonomy" id="1566026"/>
    <lineage>
        <taxon>Bacteria</taxon>
        <taxon>Pseudomonadati</taxon>
        <taxon>Bacteroidota</taxon>
        <taxon>Cytophagia</taxon>
        <taxon>Cytophagales</taxon>
        <taxon>Roseivirgaceae</taxon>
        <taxon>Roseivirga</taxon>
    </lineage>
</organism>
<proteinExistence type="predicted"/>
<dbReference type="SMART" id="SM00448">
    <property type="entry name" value="REC"/>
    <property type="match status" value="1"/>
</dbReference>
<dbReference type="Pfam" id="PF00158">
    <property type="entry name" value="Sigma54_activat"/>
    <property type="match status" value="1"/>
</dbReference>
<dbReference type="SUPFAM" id="SSF52540">
    <property type="entry name" value="P-loop containing nucleoside triphosphate hydrolases"/>
    <property type="match status" value="1"/>
</dbReference>
<dbReference type="InterPro" id="IPR001789">
    <property type="entry name" value="Sig_transdc_resp-reg_receiver"/>
</dbReference>
<dbReference type="PROSITE" id="PS00676">
    <property type="entry name" value="SIGMA54_INTERACT_2"/>
    <property type="match status" value="1"/>
</dbReference>
<evidence type="ECO:0000256" key="3">
    <source>
        <dbReference type="ARBA" id="ARBA00023015"/>
    </source>
</evidence>
<reference evidence="10" key="1">
    <citation type="submission" date="2014-11" db="EMBL/GenBank/DDBJ databases">
        <title>Genome sequencing of Roseivirga sp. D-25.</title>
        <authorList>
            <person name="Selvaratnam C."/>
            <person name="Thevarajoo S."/>
            <person name="Goh K.M."/>
            <person name="Eee R."/>
            <person name="Chan K.-G."/>
            <person name="Chong C.S."/>
        </authorList>
    </citation>
    <scope>NUCLEOTIDE SEQUENCE [LARGE SCALE GENOMIC DNA]</scope>
    <source>
        <strain evidence="10">D-25</strain>
    </source>
</reference>
<dbReference type="Proteomes" id="UP000036908">
    <property type="component" value="Unassembled WGS sequence"/>
</dbReference>
<dbReference type="SUPFAM" id="SSF46689">
    <property type="entry name" value="Homeodomain-like"/>
    <property type="match status" value="1"/>
</dbReference>
<dbReference type="Pfam" id="PF25601">
    <property type="entry name" value="AAA_lid_14"/>
    <property type="match status" value="1"/>
</dbReference>
<dbReference type="InterPro" id="IPR003593">
    <property type="entry name" value="AAA+_ATPase"/>
</dbReference>
<feature type="domain" description="Response regulatory" evidence="8">
    <location>
        <begin position="6"/>
        <end position="125"/>
    </location>
</feature>
<evidence type="ECO:0000259" key="7">
    <source>
        <dbReference type="PROSITE" id="PS50045"/>
    </source>
</evidence>
<evidence type="ECO:0000256" key="5">
    <source>
        <dbReference type="ARBA" id="ARBA00023163"/>
    </source>
</evidence>
<dbReference type="Pfam" id="PF00072">
    <property type="entry name" value="Response_reg"/>
    <property type="match status" value="1"/>
</dbReference>
<dbReference type="PANTHER" id="PTHR32071">
    <property type="entry name" value="TRANSCRIPTIONAL REGULATORY PROTEIN"/>
    <property type="match status" value="1"/>
</dbReference>
<dbReference type="PRINTS" id="PR01590">
    <property type="entry name" value="HTHFIS"/>
</dbReference>
<dbReference type="PATRIC" id="fig|1566026.4.peg.2790"/>
<dbReference type="PANTHER" id="PTHR32071:SF113">
    <property type="entry name" value="ALGINATE BIOSYNTHESIS TRANSCRIPTIONAL REGULATORY PROTEIN ALGB"/>
    <property type="match status" value="1"/>
</dbReference>